<dbReference type="PANTHER" id="PTHR36582:SF2">
    <property type="entry name" value="ANTITOXIN PARD"/>
    <property type="match status" value="1"/>
</dbReference>
<sequence length="95" mass="10632">MPTRNVVLTERQEELLETLVKSGRYQNASEVLRDGLRLVEQREAEDAGKLKALRAAARAGVGALDRGDFKEFGNIEELQTFLNDLSEKVISRTAE</sequence>
<dbReference type="InterPro" id="IPR010985">
    <property type="entry name" value="Ribbon_hlx_hlx"/>
</dbReference>
<keyword evidence="4" id="KW-1185">Reference proteome</keyword>
<name>A0A176YYC0_9BRAD</name>
<evidence type="ECO:0000313" key="4">
    <source>
        <dbReference type="Proteomes" id="UP000076959"/>
    </source>
</evidence>
<dbReference type="NCBIfam" id="TIGR02606">
    <property type="entry name" value="antidote_CC2985"/>
    <property type="match status" value="1"/>
</dbReference>
<reference evidence="3 4" key="1">
    <citation type="submission" date="2016-03" db="EMBL/GenBank/DDBJ databases">
        <title>Draft Genome Sequence of the Strain BR 10245 (Bradyrhizobium sp.) isolated from nodules of Centrolobium paraense.</title>
        <authorList>
            <person name="Simoes-Araujo J.L.Sr."/>
            <person name="Barauna A.C."/>
            <person name="Silva K."/>
            <person name="Zilli J.E."/>
        </authorList>
    </citation>
    <scope>NUCLEOTIDE SEQUENCE [LARGE SCALE GENOMIC DNA]</scope>
    <source>
        <strain evidence="3 4">BR 10245</strain>
    </source>
</reference>
<evidence type="ECO:0000256" key="1">
    <source>
        <dbReference type="ARBA" id="ARBA00008580"/>
    </source>
</evidence>
<dbReference type="InterPro" id="IPR038296">
    <property type="entry name" value="ParD_sf"/>
</dbReference>
<dbReference type="STRING" id="1505087.AYJ54_07470"/>
<organism evidence="3 4">
    <name type="scientific">Bradyrhizobium centrolobii</name>
    <dbReference type="NCBI Taxonomy" id="1505087"/>
    <lineage>
        <taxon>Bacteria</taxon>
        <taxon>Pseudomonadati</taxon>
        <taxon>Pseudomonadota</taxon>
        <taxon>Alphaproteobacteria</taxon>
        <taxon>Hyphomicrobiales</taxon>
        <taxon>Nitrobacteraceae</taxon>
        <taxon>Bradyrhizobium</taxon>
    </lineage>
</organism>
<evidence type="ECO:0000313" key="3">
    <source>
        <dbReference type="EMBL" id="OAF11876.1"/>
    </source>
</evidence>
<dbReference type="PANTHER" id="PTHR36582">
    <property type="entry name" value="ANTITOXIN PARD"/>
    <property type="match status" value="1"/>
</dbReference>
<dbReference type="Pfam" id="PF03693">
    <property type="entry name" value="ParD_antitoxin"/>
    <property type="match status" value="1"/>
</dbReference>
<gene>
    <name evidence="3" type="ORF">AYJ54_07470</name>
</gene>
<keyword evidence="2" id="KW-1277">Toxin-antitoxin system</keyword>
<comment type="similarity">
    <text evidence="1">Belongs to the ParD antitoxin family.</text>
</comment>
<dbReference type="Gene3D" id="6.10.10.120">
    <property type="entry name" value="Antitoxin ParD1-like"/>
    <property type="match status" value="1"/>
</dbReference>
<dbReference type="InterPro" id="IPR022789">
    <property type="entry name" value="ParD"/>
</dbReference>
<dbReference type="SUPFAM" id="SSF47598">
    <property type="entry name" value="Ribbon-helix-helix"/>
    <property type="match status" value="1"/>
</dbReference>
<dbReference type="RefSeq" id="WP_027554688.1">
    <property type="nucleotide sequence ID" value="NZ_LUUB01000044.1"/>
</dbReference>
<dbReference type="AlphaFoldDB" id="A0A176YYC0"/>
<dbReference type="GO" id="GO:0006355">
    <property type="term" value="P:regulation of DNA-templated transcription"/>
    <property type="evidence" value="ECO:0007669"/>
    <property type="project" value="InterPro"/>
</dbReference>
<dbReference type="Proteomes" id="UP000076959">
    <property type="component" value="Unassembled WGS sequence"/>
</dbReference>
<comment type="caution">
    <text evidence="3">The sequence shown here is derived from an EMBL/GenBank/DDBJ whole genome shotgun (WGS) entry which is preliminary data.</text>
</comment>
<dbReference type="EMBL" id="LUUB01000044">
    <property type="protein sequence ID" value="OAF11876.1"/>
    <property type="molecule type" value="Genomic_DNA"/>
</dbReference>
<protein>
    <submittedName>
        <fullName evidence="3">CopG family transcriptional regulator</fullName>
    </submittedName>
</protein>
<accession>A0A176YYC0</accession>
<evidence type="ECO:0000256" key="2">
    <source>
        <dbReference type="ARBA" id="ARBA00022649"/>
    </source>
</evidence>
<proteinExistence type="inferred from homology"/>